<organism evidence="7 8">
    <name type="scientific">Solanum verrucosum</name>
    <dbReference type="NCBI Taxonomy" id="315347"/>
    <lineage>
        <taxon>Eukaryota</taxon>
        <taxon>Viridiplantae</taxon>
        <taxon>Streptophyta</taxon>
        <taxon>Embryophyta</taxon>
        <taxon>Tracheophyta</taxon>
        <taxon>Spermatophyta</taxon>
        <taxon>Magnoliopsida</taxon>
        <taxon>eudicotyledons</taxon>
        <taxon>Gunneridae</taxon>
        <taxon>Pentapetalae</taxon>
        <taxon>asterids</taxon>
        <taxon>lamiids</taxon>
        <taxon>Solanales</taxon>
        <taxon>Solanaceae</taxon>
        <taxon>Solanoideae</taxon>
        <taxon>Solaneae</taxon>
        <taxon>Solanum</taxon>
    </lineage>
</organism>
<feature type="domain" description="EF-hand" evidence="6">
    <location>
        <begin position="228"/>
        <end position="263"/>
    </location>
</feature>
<feature type="domain" description="EF-hand" evidence="6">
    <location>
        <begin position="139"/>
        <end position="174"/>
    </location>
</feature>
<evidence type="ECO:0000256" key="5">
    <source>
        <dbReference type="SAM" id="Phobius"/>
    </source>
</evidence>
<reference evidence="7" key="1">
    <citation type="submission" date="2023-08" db="EMBL/GenBank/DDBJ databases">
        <title>A de novo genome assembly of Solanum verrucosum Schlechtendal, a Mexican diploid species geographically isolated from the other diploid A-genome species in potato relatives.</title>
        <authorList>
            <person name="Hosaka K."/>
        </authorList>
    </citation>
    <scope>NUCLEOTIDE SEQUENCE</scope>
    <source>
        <tissue evidence="7">Young leaves</tissue>
    </source>
</reference>
<keyword evidence="5" id="KW-0472">Membrane</keyword>
<dbReference type="SUPFAM" id="SSF47473">
    <property type="entry name" value="EF-hand"/>
    <property type="match status" value="1"/>
</dbReference>
<feature type="domain" description="EF-hand" evidence="6">
    <location>
        <begin position="103"/>
        <end position="138"/>
    </location>
</feature>
<sequence length="267" mass="30578">KQTRYIFSLHNLISFYKTTQKQLKKPFFSFFCSIEICQRIKKMLTISLLFLAFLFILGLITTLFNFPTKKFQSWIFSLSVKPQTLTPITPSVNKDSILVEKKSSKVELRGIFATFDKNNDGYITKQELKQSLKNIGIFMEDGDILEMVEKVDSNKDGLIDIDEFYELCHSFLGIEKVVSEEEGGVEKGEEEEGDLKDAFDVFDYDKDGLISEEELSKVLSSLGLNQGKRLDDCKEMIRNVDVDGDGMVNFDEFKKMMRNGGKLIPNS</sequence>
<dbReference type="InterPro" id="IPR002048">
    <property type="entry name" value="EF_hand_dom"/>
</dbReference>
<dbReference type="SMART" id="SM00054">
    <property type="entry name" value="EFh"/>
    <property type="match status" value="4"/>
</dbReference>
<protein>
    <recommendedName>
        <fullName evidence="6">EF-hand domain-containing protein</fullName>
    </recommendedName>
</protein>
<accession>A0AAF0TXC4</accession>
<gene>
    <name evidence="7" type="ORF">MTR67_030052</name>
</gene>
<evidence type="ECO:0000256" key="1">
    <source>
        <dbReference type="ARBA" id="ARBA00003291"/>
    </source>
</evidence>
<keyword evidence="3" id="KW-0677">Repeat</keyword>
<dbReference type="PROSITE" id="PS50222">
    <property type="entry name" value="EF_HAND_2"/>
    <property type="match status" value="4"/>
</dbReference>
<keyword evidence="5" id="KW-1133">Transmembrane helix</keyword>
<evidence type="ECO:0000256" key="2">
    <source>
        <dbReference type="ARBA" id="ARBA00022723"/>
    </source>
</evidence>
<dbReference type="Gene3D" id="1.10.238.10">
    <property type="entry name" value="EF-hand"/>
    <property type="match status" value="2"/>
</dbReference>
<evidence type="ECO:0000313" key="8">
    <source>
        <dbReference type="Proteomes" id="UP001234989"/>
    </source>
</evidence>
<dbReference type="AlphaFoldDB" id="A0AAF0TXC4"/>
<dbReference type="CDD" id="cd00051">
    <property type="entry name" value="EFh"/>
    <property type="match status" value="2"/>
</dbReference>
<comment type="function">
    <text evidence="1">Potential calcium sensor.</text>
</comment>
<keyword evidence="8" id="KW-1185">Reference proteome</keyword>
<evidence type="ECO:0000259" key="6">
    <source>
        <dbReference type="PROSITE" id="PS50222"/>
    </source>
</evidence>
<evidence type="ECO:0000256" key="3">
    <source>
        <dbReference type="ARBA" id="ARBA00022737"/>
    </source>
</evidence>
<keyword evidence="5" id="KW-0812">Transmembrane</keyword>
<dbReference type="InterPro" id="IPR011992">
    <property type="entry name" value="EF-hand-dom_pair"/>
</dbReference>
<feature type="transmembrane region" description="Helical" evidence="5">
    <location>
        <begin position="43"/>
        <end position="64"/>
    </location>
</feature>
<evidence type="ECO:0000256" key="4">
    <source>
        <dbReference type="ARBA" id="ARBA00022837"/>
    </source>
</evidence>
<dbReference type="Proteomes" id="UP001234989">
    <property type="component" value="Chromosome 7"/>
</dbReference>
<proteinExistence type="predicted"/>
<name>A0AAF0TXC4_SOLVR</name>
<dbReference type="PROSITE" id="PS00018">
    <property type="entry name" value="EF_HAND_1"/>
    <property type="match status" value="4"/>
</dbReference>
<dbReference type="GO" id="GO:0005509">
    <property type="term" value="F:calcium ion binding"/>
    <property type="evidence" value="ECO:0007669"/>
    <property type="project" value="InterPro"/>
</dbReference>
<dbReference type="EMBL" id="CP133618">
    <property type="protein sequence ID" value="WMV36667.1"/>
    <property type="molecule type" value="Genomic_DNA"/>
</dbReference>
<feature type="domain" description="EF-hand" evidence="6">
    <location>
        <begin position="190"/>
        <end position="225"/>
    </location>
</feature>
<dbReference type="InterPro" id="IPR018247">
    <property type="entry name" value="EF_Hand_1_Ca_BS"/>
</dbReference>
<dbReference type="Pfam" id="PF13499">
    <property type="entry name" value="EF-hand_7"/>
    <property type="match status" value="2"/>
</dbReference>
<keyword evidence="2" id="KW-0479">Metal-binding</keyword>
<dbReference type="FunFam" id="1.10.238.10:FF:000089">
    <property type="entry name" value="calmodulin-like protein 3"/>
    <property type="match status" value="1"/>
</dbReference>
<feature type="non-terminal residue" evidence="7">
    <location>
        <position position="1"/>
    </location>
</feature>
<dbReference type="PANTHER" id="PTHR10891">
    <property type="entry name" value="EF-HAND CALCIUM-BINDING DOMAIN CONTAINING PROTEIN"/>
    <property type="match status" value="1"/>
</dbReference>
<evidence type="ECO:0000313" key="7">
    <source>
        <dbReference type="EMBL" id="WMV36667.1"/>
    </source>
</evidence>
<dbReference type="GO" id="GO:0005737">
    <property type="term" value="C:cytoplasm"/>
    <property type="evidence" value="ECO:0007669"/>
    <property type="project" value="UniProtKB-ARBA"/>
</dbReference>
<dbReference type="InterPro" id="IPR039647">
    <property type="entry name" value="EF_hand_pair_protein_CML-like"/>
</dbReference>
<keyword evidence="4" id="KW-0106">Calcium</keyword>